<evidence type="ECO:0000313" key="1">
    <source>
        <dbReference type="EMBL" id="MBN9413637.1"/>
    </source>
</evidence>
<dbReference type="Proteomes" id="UP000664414">
    <property type="component" value="Unassembled WGS sequence"/>
</dbReference>
<organism evidence="1 2">
    <name type="scientific">Candidatus Paracaedimonas acanthamoebae</name>
    <dbReference type="NCBI Taxonomy" id="244581"/>
    <lineage>
        <taxon>Bacteria</taxon>
        <taxon>Pseudomonadati</taxon>
        <taxon>Pseudomonadota</taxon>
        <taxon>Alphaproteobacteria</taxon>
        <taxon>Holosporales</taxon>
        <taxon>Caedimonadaceae</taxon>
        <taxon>Candidatus Paracaedimonas</taxon>
    </lineage>
</organism>
<proteinExistence type="predicted"/>
<gene>
    <name evidence="1" type="ORF">J0H12_06935</name>
</gene>
<accession>A0A8J7PS88</accession>
<comment type="caution">
    <text evidence="1">The sequence shown here is derived from an EMBL/GenBank/DDBJ whole genome shotgun (WGS) entry which is preliminary data.</text>
</comment>
<dbReference type="EMBL" id="JAFKGL010000031">
    <property type="protein sequence ID" value="MBN9413637.1"/>
    <property type="molecule type" value="Genomic_DNA"/>
</dbReference>
<dbReference type="SUPFAM" id="SSF48613">
    <property type="entry name" value="Heme oxygenase-like"/>
    <property type="match status" value="1"/>
</dbReference>
<evidence type="ECO:0008006" key="3">
    <source>
        <dbReference type="Google" id="ProtNLM"/>
    </source>
</evidence>
<dbReference type="AlphaFoldDB" id="A0A8J7PS88"/>
<dbReference type="InterPro" id="IPR016084">
    <property type="entry name" value="Haem_Oase-like_multi-hlx"/>
</dbReference>
<name>A0A8J7PS88_9PROT</name>
<evidence type="ECO:0000313" key="2">
    <source>
        <dbReference type="Proteomes" id="UP000664414"/>
    </source>
</evidence>
<protein>
    <recommendedName>
        <fullName evidence="3">Thiaminase-2/PQQC domain-containing protein</fullName>
    </recommendedName>
</protein>
<sequence length="220" mass="25977">MYSVSISKESSKPLIEIMERTCFCVDEDVLNHALIKELIGGTLDEELFRLFLEQQTWLGYEISQQLIAISRLNHTTYIKPLFLKIANYSLIEADDLSNQLGKFRISSYEVLPVCKEYINFLSILEDKFLFLTAILPRFWFKAQLRQKFIKLNLFKHPYKRYIKYCFYHDAREPIIRIINSLDTQFRTIPAEQKSAIKQVFSEASAHEWELLNQTYNLASI</sequence>
<reference evidence="1" key="1">
    <citation type="submission" date="2021-02" db="EMBL/GenBank/DDBJ databases">
        <title>Thiocyanate and organic carbon inputs drive convergent selection for specific autotrophic Afipia and Thiobacillus strains within complex microbiomes.</title>
        <authorList>
            <person name="Huddy R.J."/>
            <person name="Sachdeva R."/>
            <person name="Kadzinga F."/>
            <person name="Kantor R.S."/>
            <person name="Harrison S.T.L."/>
            <person name="Banfield J.F."/>
        </authorList>
    </citation>
    <scope>NUCLEOTIDE SEQUENCE</scope>
    <source>
        <strain evidence="1">SCN18_10_11_15_R4_P_38_20</strain>
    </source>
</reference>
<dbReference type="Gene3D" id="1.20.910.10">
    <property type="entry name" value="Heme oxygenase-like"/>
    <property type="match status" value="1"/>
</dbReference>